<organism evidence="2 3">
    <name type="scientific">Strigamia maritima</name>
    <name type="common">European centipede</name>
    <name type="synonym">Geophilus maritimus</name>
    <dbReference type="NCBI Taxonomy" id="126957"/>
    <lineage>
        <taxon>Eukaryota</taxon>
        <taxon>Metazoa</taxon>
        <taxon>Ecdysozoa</taxon>
        <taxon>Arthropoda</taxon>
        <taxon>Myriapoda</taxon>
        <taxon>Chilopoda</taxon>
        <taxon>Pleurostigmophora</taxon>
        <taxon>Geophilomorpha</taxon>
        <taxon>Linotaeniidae</taxon>
        <taxon>Strigamia</taxon>
    </lineage>
</organism>
<keyword evidence="1" id="KW-1133">Transmembrane helix</keyword>
<feature type="transmembrane region" description="Helical" evidence="1">
    <location>
        <begin position="118"/>
        <end position="139"/>
    </location>
</feature>
<evidence type="ECO:0000313" key="2">
    <source>
        <dbReference type="EnsemblMetazoa" id="SMAR009489-PA"/>
    </source>
</evidence>
<protein>
    <submittedName>
        <fullName evidence="2">Uncharacterized protein</fullName>
    </submittedName>
</protein>
<dbReference type="Proteomes" id="UP000014500">
    <property type="component" value="Unassembled WGS sequence"/>
</dbReference>
<reference evidence="3" key="1">
    <citation type="submission" date="2011-05" db="EMBL/GenBank/DDBJ databases">
        <authorList>
            <person name="Richards S.R."/>
            <person name="Qu J."/>
            <person name="Jiang H."/>
            <person name="Jhangiani S.N."/>
            <person name="Agravi P."/>
            <person name="Goodspeed R."/>
            <person name="Gross S."/>
            <person name="Mandapat C."/>
            <person name="Jackson L."/>
            <person name="Mathew T."/>
            <person name="Pu L."/>
            <person name="Thornton R."/>
            <person name="Saada N."/>
            <person name="Wilczek-Boney K.B."/>
            <person name="Lee S."/>
            <person name="Kovar C."/>
            <person name="Wu Y."/>
            <person name="Scherer S.E."/>
            <person name="Worley K.C."/>
            <person name="Muzny D.M."/>
            <person name="Gibbs R."/>
        </authorList>
    </citation>
    <scope>NUCLEOTIDE SEQUENCE</scope>
    <source>
        <strain evidence="3">Brora</strain>
    </source>
</reference>
<accession>T1J755</accession>
<name>T1J755_STRMM</name>
<keyword evidence="1" id="KW-0472">Membrane</keyword>
<feature type="transmembrane region" description="Helical" evidence="1">
    <location>
        <begin position="62"/>
        <end position="82"/>
    </location>
</feature>
<proteinExistence type="predicted"/>
<reference evidence="2" key="2">
    <citation type="submission" date="2015-02" db="UniProtKB">
        <authorList>
            <consortium name="EnsemblMetazoa"/>
        </authorList>
    </citation>
    <scope>IDENTIFICATION</scope>
</reference>
<evidence type="ECO:0000313" key="3">
    <source>
        <dbReference type="Proteomes" id="UP000014500"/>
    </source>
</evidence>
<feature type="transmembrane region" description="Helical" evidence="1">
    <location>
        <begin position="37"/>
        <end position="56"/>
    </location>
</feature>
<dbReference type="EnsemblMetazoa" id="SMAR009489-RA">
    <property type="protein sequence ID" value="SMAR009489-PA"/>
    <property type="gene ID" value="SMAR009489"/>
</dbReference>
<dbReference type="EMBL" id="JH431912">
    <property type="status" value="NOT_ANNOTATED_CDS"/>
    <property type="molecule type" value="Genomic_DNA"/>
</dbReference>
<evidence type="ECO:0000256" key="1">
    <source>
        <dbReference type="SAM" id="Phobius"/>
    </source>
</evidence>
<sequence length="190" mass="21598">MEGRATRVRRQRREAQRWSNQLEDCHFTRPRVATNPLCGLGWVIMGLEAVGIFVSFRKLTLFLGKLTLFLGKLTLFLGKLTLFLGKLTLFLGKLTLFLGNLTLFLGKLTLFLGKLTLFLGKLTLFLGKLTLFLGNGVLIEKKIRKYLSIGCNEVRSGMAPNIHIDFYAHTHHYLLKECLSQFSTFSLSKK</sequence>
<dbReference type="AlphaFoldDB" id="T1J755"/>
<keyword evidence="3" id="KW-1185">Reference proteome</keyword>
<dbReference type="HOGENOM" id="CLU_1429713_0_0_1"/>
<keyword evidence="1" id="KW-0812">Transmembrane</keyword>
<feature type="transmembrane region" description="Helical" evidence="1">
    <location>
        <begin position="94"/>
        <end position="112"/>
    </location>
</feature>